<keyword evidence="10" id="KW-1185">Reference proteome</keyword>
<feature type="compositionally biased region" description="Acidic residues" evidence="7">
    <location>
        <begin position="86"/>
        <end position="107"/>
    </location>
</feature>
<evidence type="ECO:0000313" key="10">
    <source>
        <dbReference type="Proteomes" id="UP000800036"/>
    </source>
</evidence>
<proteinExistence type="inferred from homology"/>
<dbReference type="EMBL" id="ML976703">
    <property type="protein sequence ID" value="KAF1970125.1"/>
    <property type="molecule type" value="Genomic_DNA"/>
</dbReference>
<sequence length="107" mass="11662">MAAQPEDHQMEGVENPAQVADKGKGKAPEAMEESADDDSSDESGDEAQAVEEPEDEDTMAEIDPTNIVGSRTRGKNIDFAKAAQELGEDEDEDEDEDFNDPDDEMKD</sequence>
<name>A0A6A5UZ90_9PLEO</name>
<evidence type="ECO:0000256" key="1">
    <source>
        <dbReference type="ARBA" id="ARBA00002212"/>
    </source>
</evidence>
<gene>
    <name evidence="9" type="ORF">BU23DRAFT_215512</name>
</gene>
<dbReference type="Pfam" id="PF09649">
    <property type="entry name" value="CHZ"/>
    <property type="match status" value="1"/>
</dbReference>
<evidence type="ECO:0000256" key="6">
    <source>
        <dbReference type="ARBA" id="ARBA00025877"/>
    </source>
</evidence>
<comment type="function">
    <text evidence="1">Forms a chaperone-bound H2A.Z-H2B complex that acts as a source for SWR1 complex-dependent H2A to H2A.Z histone replacement in chromatin.</text>
</comment>
<evidence type="ECO:0000259" key="8">
    <source>
        <dbReference type="SMART" id="SM01082"/>
    </source>
</evidence>
<evidence type="ECO:0000256" key="3">
    <source>
        <dbReference type="ARBA" id="ARBA00008057"/>
    </source>
</evidence>
<evidence type="ECO:0000256" key="2">
    <source>
        <dbReference type="ARBA" id="ARBA00004123"/>
    </source>
</evidence>
<dbReference type="GO" id="GO:0005634">
    <property type="term" value="C:nucleus"/>
    <property type="evidence" value="ECO:0007669"/>
    <property type="project" value="UniProtKB-SubCell"/>
</dbReference>
<reference evidence="9" key="1">
    <citation type="journal article" date="2020" name="Stud. Mycol.">
        <title>101 Dothideomycetes genomes: a test case for predicting lifestyles and emergence of pathogens.</title>
        <authorList>
            <person name="Haridas S."/>
            <person name="Albert R."/>
            <person name="Binder M."/>
            <person name="Bloem J."/>
            <person name="Labutti K."/>
            <person name="Salamov A."/>
            <person name="Andreopoulos B."/>
            <person name="Baker S."/>
            <person name="Barry K."/>
            <person name="Bills G."/>
            <person name="Bluhm B."/>
            <person name="Cannon C."/>
            <person name="Castanera R."/>
            <person name="Culley D."/>
            <person name="Daum C."/>
            <person name="Ezra D."/>
            <person name="Gonzalez J."/>
            <person name="Henrissat B."/>
            <person name="Kuo A."/>
            <person name="Liang C."/>
            <person name="Lipzen A."/>
            <person name="Lutzoni F."/>
            <person name="Magnuson J."/>
            <person name="Mondo S."/>
            <person name="Nolan M."/>
            <person name="Ohm R."/>
            <person name="Pangilinan J."/>
            <person name="Park H.-J."/>
            <person name="Ramirez L."/>
            <person name="Alfaro M."/>
            <person name="Sun H."/>
            <person name="Tritt A."/>
            <person name="Yoshinaga Y."/>
            <person name="Zwiers L.-H."/>
            <person name="Turgeon B."/>
            <person name="Goodwin S."/>
            <person name="Spatafora J."/>
            <person name="Crous P."/>
            <person name="Grigoriev I."/>
        </authorList>
    </citation>
    <scope>NUCLEOTIDE SEQUENCE</scope>
    <source>
        <strain evidence="9">CBS 107.79</strain>
    </source>
</reference>
<dbReference type="AlphaFoldDB" id="A0A6A5UZ90"/>
<comment type="subcellular location">
    <subcellularLocation>
        <location evidence="2">Nucleus</location>
    </subcellularLocation>
</comment>
<keyword evidence="4" id="KW-0143">Chaperone</keyword>
<dbReference type="InterPro" id="IPR019098">
    <property type="entry name" value="Histone_chaperone_domain_CHZ"/>
</dbReference>
<evidence type="ECO:0000256" key="4">
    <source>
        <dbReference type="ARBA" id="ARBA00023186"/>
    </source>
</evidence>
<protein>
    <recommendedName>
        <fullName evidence="8">Histone chaperone domain-containing protein</fullName>
    </recommendedName>
</protein>
<evidence type="ECO:0000256" key="7">
    <source>
        <dbReference type="SAM" id="MobiDB-lite"/>
    </source>
</evidence>
<comment type="similarity">
    <text evidence="3">Belongs to the CHZ1 family.</text>
</comment>
<feature type="compositionally biased region" description="Basic and acidic residues" evidence="7">
    <location>
        <begin position="1"/>
        <end position="11"/>
    </location>
</feature>
<comment type="subunit">
    <text evidence="6">Forms a heterotrimer with H2A.Z-H2B, stabilizing the association of the histone dimer. Also, with a lower affinity, forms a heterotrimer with H2A-H2B.</text>
</comment>
<evidence type="ECO:0000313" key="9">
    <source>
        <dbReference type="EMBL" id="KAF1970125.1"/>
    </source>
</evidence>
<dbReference type="OrthoDB" id="2148987at2759"/>
<feature type="region of interest" description="Disordered" evidence="7">
    <location>
        <begin position="1"/>
        <end position="107"/>
    </location>
</feature>
<feature type="domain" description="Histone chaperone" evidence="8">
    <location>
        <begin position="53"/>
        <end position="88"/>
    </location>
</feature>
<organism evidence="9 10">
    <name type="scientific">Bimuria novae-zelandiae CBS 107.79</name>
    <dbReference type="NCBI Taxonomy" id="1447943"/>
    <lineage>
        <taxon>Eukaryota</taxon>
        <taxon>Fungi</taxon>
        <taxon>Dikarya</taxon>
        <taxon>Ascomycota</taxon>
        <taxon>Pezizomycotina</taxon>
        <taxon>Dothideomycetes</taxon>
        <taxon>Pleosporomycetidae</taxon>
        <taxon>Pleosporales</taxon>
        <taxon>Massarineae</taxon>
        <taxon>Didymosphaeriaceae</taxon>
        <taxon>Bimuria</taxon>
    </lineage>
</organism>
<feature type="compositionally biased region" description="Acidic residues" evidence="7">
    <location>
        <begin position="30"/>
        <end position="60"/>
    </location>
</feature>
<accession>A0A6A5UZ90</accession>
<keyword evidence="5" id="KW-0539">Nucleus</keyword>
<dbReference type="SMART" id="SM01082">
    <property type="entry name" value="CHZ"/>
    <property type="match status" value="1"/>
</dbReference>
<dbReference type="Proteomes" id="UP000800036">
    <property type="component" value="Unassembled WGS sequence"/>
</dbReference>
<evidence type="ECO:0000256" key="5">
    <source>
        <dbReference type="ARBA" id="ARBA00023242"/>
    </source>
</evidence>